<dbReference type="InterPro" id="IPR001810">
    <property type="entry name" value="F-box_dom"/>
</dbReference>
<organism evidence="2 3">
    <name type="scientific">Candolleomyces eurysporus</name>
    <dbReference type="NCBI Taxonomy" id="2828524"/>
    <lineage>
        <taxon>Eukaryota</taxon>
        <taxon>Fungi</taxon>
        <taxon>Dikarya</taxon>
        <taxon>Basidiomycota</taxon>
        <taxon>Agaricomycotina</taxon>
        <taxon>Agaricomycetes</taxon>
        <taxon>Agaricomycetidae</taxon>
        <taxon>Agaricales</taxon>
        <taxon>Agaricineae</taxon>
        <taxon>Psathyrellaceae</taxon>
        <taxon>Candolleomyces</taxon>
    </lineage>
</organism>
<evidence type="ECO:0000313" key="3">
    <source>
        <dbReference type="Proteomes" id="UP001140091"/>
    </source>
</evidence>
<dbReference type="CDD" id="cd09917">
    <property type="entry name" value="F-box_SF"/>
    <property type="match status" value="1"/>
</dbReference>
<dbReference type="Gene3D" id="1.20.1280.50">
    <property type="match status" value="1"/>
</dbReference>
<sequence>MSSPALVFSHLLSTNDPLSPDEKQHARLQVSTLKKRVDDLRLLCRQIESEVEEYHFLLSPWRDIPVEIIGTIFKFIIPPVVTAKSAKDLGNLRLVCKKWRDVADLTHQLWSGLEIDVRYPPELSHEKLSSWLNKAGDLQRTLVVRGDLHQVGEPCRLAHPVLCRILVQGPTIDTLEISCVSIACFNRLIQEIQSHAARQEITSRWHSISSLTLSLENLVILERTPSIFPTSLTSLAVIIGGKPVYPSGDGLILGFIYPAVLERLIDFTFICFQHDILPSILPAVRHCLNTEVLEIIGGHQDRQVRALQPFLQQGHDGERIFLPKLKTLRLGGLCSSLIPSALETIQAPNLVHLDVDLSFARDSRLSWIRACYMCADGERLEDVVRPSTIPAANLACRTSLKQLRIRSAVMPYPATLLQILVNLPSLVRLTLDDIVVNKNLDLGLSMEDQVLPTPLDGWPCIEVLEFLGSTKDHFANSPVMEVLVPS</sequence>
<dbReference type="InterPro" id="IPR036047">
    <property type="entry name" value="F-box-like_dom_sf"/>
</dbReference>
<dbReference type="EMBL" id="JANBPK010001225">
    <property type="protein sequence ID" value="KAJ2924381.1"/>
    <property type="molecule type" value="Genomic_DNA"/>
</dbReference>
<dbReference type="SUPFAM" id="SSF81383">
    <property type="entry name" value="F-box domain"/>
    <property type="match status" value="1"/>
</dbReference>
<dbReference type="Proteomes" id="UP001140091">
    <property type="component" value="Unassembled WGS sequence"/>
</dbReference>
<dbReference type="Pfam" id="PF12937">
    <property type="entry name" value="F-box-like"/>
    <property type="match status" value="1"/>
</dbReference>
<name>A0A9W8MBI7_9AGAR</name>
<reference evidence="2" key="1">
    <citation type="submission" date="2022-06" db="EMBL/GenBank/DDBJ databases">
        <title>Genome Sequence of Candolleomyces eurysporus.</title>
        <authorList>
            <person name="Buettner E."/>
        </authorList>
    </citation>
    <scope>NUCLEOTIDE SEQUENCE</scope>
    <source>
        <strain evidence="2">VTCC 930004</strain>
    </source>
</reference>
<gene>
    <name evidence="2" type="ORF">H1R20_g12716</name>
</gene>
<feature type="domain" description="F-box" evidence="1">
    <location>
        <begin position="61"/>
        <end position="111"/>
    </location>
</feature>
<dbReference type="AlphaFoldDB" id="A0A9W8MBI7"/>
<keyword evidence="3" id="KW-1185">Reference proteome</keyword>
<comment type="caution">
    <text evidence="2">The sequence shown here is derived from an EMBL/GenBank/DDBJ whole genome shotgun (WGS) entry which is preliminary data.</text>
</comment>
<protein>
    <recommendedName>
        <fullName evidence="1">F-box domain-containing protein</fullName>
    </recommendedName>
</protein>
<accession>A0A9W8MBI7</accession>
<proteinExistence type="predicted"/>
<evidence type="ECO:0000313" key="2">
    <source>
        <dbReference type="EMBL" id="KAJ2924381.1"/>
    </source>
</evidence>
<feature type="non-terminal residue" evidence="2">
    <location>
        <position position="486"/>
    </location>
</feature>
<evidence type="ECO:0000259" key="1">
    <source>
        <dbReference type="Pfam" id="PF12937"/>
    </source>
</evidence>
<dbReference type="OrthoDB" id="2934587at2759"/>